<proteinExistence type="predicted"/>
<gene>
    <name evidence="2" type="ORF">AMOR_32350</name>
</gene>
<organism evidence="2 3">
    <name type="scientific">Anaeromyxobacter oryzae</name>
    <dbReference type="NCBI Taxonomy" id="2918170"/>
    <lineage>
        <taxon>Bacteria</taxon>
        <taxon>Pseudomonadati</taxon>
        <taxon>Myxococcota</taxon>
        <taxon>Myxococcia</taxon>
        <taxon>Myxococcales</taxon>
        <taxon>Cystobacterineae</taxon>
        <taxon>Anaeromyxobacteraceae</taxon>
        <taxon>Anaeromyxobacter</taxon>
    </lineage>
</organism>
<evidence type="ECO:0000313" key="3">
    <source>
        <dbReference type="Proteomes" id="UP001162891"/>
    </source>
</evidence>
<evidence type="ECO:0000313" key="2">
    <source>
        <dbReference type="EMBL" id="BDG04239.1"/>
    </source>
</evidence>
<feature type="region of interest" description="Disordered" evidence="1">
    <location>
        <begin position="18"/>
        <end position="102"/>
    </location>
</feature>
<feature type="compositionally biased region" description="Pro residues" evidence="1">
    <location>
        <begin position="65"/>
        <end position="101"/>
    </location>
</feature>
<accession>A0ABM7WXJ6</accession>
<sequence length="289" mass="30211">MLSTLAALHLFLATQAATGDGKLADDPRLTQAEPPQQVNPPLPSRTKPPAPTGATAPAREAEQAPPQPPPGAEPPPPAAQPQPPAAPAENLPPPRTIPVGPPQLSLLSAEPLEGRSAILAQAGWSKLSFMYAQGITKQDDLGGYADLDYAYAELRLGAFYRRPLGPAGPFAMGARLGVAWYADFGGTWMHAGNHKDRGFEIAPGLSLSQHAGSGILSIIGEAPVTVTLRNGSGLLFIPRISLAYEAPLYDQYTLGARIGLGYRAGAGDAPLSDGRAELTFLIVGGYRVF</sequence>
<protein>
    <submittedName>
        <fullName evidence="2">Uncharacterized protein</fullName>
    </submittedName>
</protein>
<name>A0ABM7WXJ6_9BACT</name>
<dbReference type="EMBL" id="AP025591">
    <property type="protein sequence ID" value="BDG04239.1"/>
    <property type="molecule type" value="Genomic_DNA"/>
</dbReference>
<feature type="compositionally biased region" description="Pro residues" evidence="1">
    <location>
        <begin position="37"/>
        <end position="51"/>
    </location>
</feature>
<dbReference type="RefSeq" id="WP_248352604.1">
    <property type="nucleotide sequence ID" value="NZ_AP025591.1"/>
</dbReference>
<reference evidence="3" key="1">
    <citation type="journal article" date="2022" name="Int. J. Syst. Evol. Microbiol.">
        <title>Anaeromyxobacter oryzae sp. nov., Anaeromyxobacter diazotrophicus sp. nov. and Anaeromyxobacter paludicola sp. nov., isolated from paddy soils.</title>
        <authorList>
            <person name="Itoh H."/>
            <person name="Xu Z."/>
            <person name="Mise K."/>
            <person name="Masuda Y."/>
            <person name="Ushijima N."/>
            <person name="Hayakawa C."/>
            <person name="Shiratori Y."/>
            <person name="Senoo K."/>
        </authorList>
    </citation>
    <scope>NUCLEOTIDE SEQUENCE [LARGE SCALE GENOMIC DNA]</scope>
    <source>
        <strain evidence="3">Red232</strain>
    </source>
</reference>
<evidence type="ECO:0000256" key="1">
    <source>
        <dbReference type="SAM" id="MobiDB-lite"/>
    </source>
</evidence>
<dbReference type="Proteomes" id="UP001162891">
    <property type="component" value="Chromosome"/>
</dbReference>
<keyword evidence="3" id="KW-1185">Reference proteome</keyword>